<feature type="region of interest" description="Disordered" evidence="1">
    <location>
        <begin position="158"/>
        <end position="184"/>
    </location>
</feature>
<protein>
    <submittedName>
        <fullName evidence="2">1799_t:CDS:1</fullName>
    </submittedName>
</protein>
<gene>
    <name evidence="2" type="ORF">FMOSSE_LOCUS6280</name>
</gene>
<feature type="compositionally biased region" description="Basic and acidic residues" evidence="1">
    <location>
        <begin position="162"/>
        <end position="174"/>
    </location>
</feature>
<evidence type="ECO:0000313" key="2">
    <source>
        <dbReference type="EMBL" id="CAG8547197.1"/>
    </source>
</evidence>
<dbReference type="EMBL" id="CAJVPP010001300">
    <property type="protein sequence ID" value="CAG8547197.1"/>
    <property type="molecule type" value="Genomic_DNA"/>
</dbReference>
<keyword evidence="3" id="KW-1185">Reference proteome</keyword>
<comment type="caution">
    <text evidence="2">The sequence shown here is derived from an EMBL/GenBank/DDBJ whole genome shotgun (WGS) entry which is preliminary data.</text>
</comment>
<accession>A0A9N9AXN1</accession>
<organism evidence="2 3">
    <name type="scientific">Funneliformis mosseae</name>
    <name type="common">Endomycorrhizal fungus</name>
    <name type="synonym">Glomus mosseae</name>
    <dbReference type="NCBI Taxonomy" id="27381"/>
    <lineage>
        <taxon>Eukaryota</taxon>
        <taxon>Fungi</taxon>
        <taxon>Fungi incertae sedis</taxon>
        <taxon>Mucoromycota</taxon>
        <taxon>Glomeromycotina</taxon>
        <taxon>Glomeromycetes</taxon>
        <taxon>Glomerales</taxon>
        <taxon>Glomeraceae</taxon>
        <taxon>Funneliformis</taxon>
    </lineage>
</organism>
<evidence type="ECO:0000313" key="3">
    <source>
        <dbReference type="Proteomes" id="UP000789375"/>
    </source>
</evidence>
<sequence>MSLVLDINSYFNNTPVLEWSYHGFLNALKPYFISDLNSIENLNSIMRKRYLACLKNFLDVKEKQGLQNGHNEEHYEFVTLLLRQKEPETQKIWKIVELERNLENEFENKKIIVKRKSQIDGLELVHVSRQQQNLELVDELNSEIRKKLRFNVESIGIGARSSNDENSHRDDRPRTPTHQIYSTTTNQDIIDRLLKEKQRAKST</sequence>
<feature type="non-terminal residue" evidence="2">
    <location>
        <position position="203"/>
    </location>
</feature>
<name>A0A9N9AXN1_FUNMO</name>
<reference evidence="2" key="1">
    <citation type="submission" date="2021-06" db="EMBL/GenBank/DDBJ databases">
        <authorList>
            <person name="Kallberg Y."/>
            <person name="Tangrot J."/>
            <person name="Rosling A."/>
        </authorList>
    </citation>
    <scope>NUCLEOTIDE SEQUENCE</scope>
    <source>
        <strain evidence="2">87-6 pot B 2015</strain>
    </source>
</reference>
<proteinExistence type="predicted"/>
<dbReference type="AlphaFoldDB" id="A0A9N9AXN1"/>
<dbReference type="Proteomes" id="UP000789375">
    <property type="component" value="Unassembled WGS sequence"/>
</dbReference>
<evidence type="ECO:0000256" key="1">
    <source>
        <dbReference type="SAM" id="MobiDB-lite"/>
    </source>
</evidence>